<dbReference type="AlphaFoldDB" id="A0A2A2HE37"/>
<reference evidence="3 5" key="1">
    <citation type="submission" date="2016-04" db="EMBL/GenBank/DDBJ databases">
        <title>Genome sequence of Methanosphaera cuniculi DSM 4103.</title>
        <authorList>
            <person name="Poehlein A."/>
            <person name="Seedorf H."/>
            <person name="Daniel R."/>
        </authorList>
    </citation>
    <scope>NUCLEOTIDE SEQUENCE [LARGE SCALE GENOMIC DNA]</scope>
    <source>
        <strain evidence="3 5">DSM 4103</strain>
    </source>
</reference>
<proteinExistence type="predicted"/>
<dbReference type="EMBL" id="LMVN01000011">
    <property type="protein sequence ID" value="PAV07657.1"/>
    <property type="molecule type" value="Genomic_DNA"/>
</dbReference>
<sequence>MLNKKQILENPNQNQIEEILAVIEKNIETIQNQIIKLELSNKEHTNQYIMLQEQELLNKLELNKVWTIYGIIESDFKGNEKSINQIYSDVQELIYKYLV</sequence>
<evidence type="ECO:0000313" key="2">
    <source>
        <dbReference type="EMBL" id="PAV07657.1"/>
    </source>
</evidence>
<dbReference type="EMBL" id="LWMS01000031">
    <property type="protein sequence ID" value="PWL08017.1"/>
    <property type="molecule type" value="Genomic_DNA"/>
</dbReference>
<organism evidence="2 4">
    <name type="scientific">Methanosphaera cuniculi</name>
    <dbReference type="NCBI Taxonomy" id="1077256"/>
    <lineage>
        <taxon>Archaea</taxon>
        <taxon>Methanobacteriati</taxon>
        <taxon>Methanobacteriota</taxon>
        <taxon>Methanomada group</taxon>
        <taxon>Methanobacteria</taxon>
        <taxon>Methanobacteriales</taxon>
        <taxon>Methanobacteriaceae</taxon>
        <taxon>Methanosphaera</taxon>
    </lineage>
</organism>
<reference evidence="2 4" key="2">
    <citation type="journal article" date="2017" name="BMC Genomics">
        <title>Genomic analysis of methanogenic archaea reveals a shift towards energy conservation.</title>
        <authorList>
            <person name="Gilmore S.P."/>
            <person name="Henske J.K."/>
            <person name="Sexton J.A."/>
            <person name="Solomon K.V."/>
            <person name="Seppala S."/>
            <person name="Yoo J.I."/>
            <person name="Huyett L.M."/>
            <person name="Pressman A."/>
            <person name="Cogan J.Z."/>
            <person name="Kivenson V."/>
            <person name="Peng X."/>
            <person name="Tan Y."/>
            <person name="Valentine D.L."/>
            <person name="O'Malley M.A."/>
        </authorList>
    </citation>
    <scope>NUCLEOTIDE SEQUENCE [LARGE SCALE GENOMIC DNA]</scope>
    <source>
        <strain evidence="2 4">1R-7</strain>
    </source>
</reference>
<evidence type="ECO:0000313" key="5">
    <source>
        <dbReference type="Proteomes" id="UP000246004"/>
    </source>
</evidence>
<comment type="caution">
    <text evidence="2">The sequence shown here is derived from an EMBL/GenBank/DDBJ whole genome shotgun (WGS) entry which is preliminary data.</text>
</comment>
<evidence type="ECO:0000313" key="3">
    <source>
        <dbReference type="EMBL" id="PWL08017.1"/>
    </source>
</evidence>
<name>A0A2A2HE37_9EURY</name>
<gene>
    <name evidence="2" type="ORF">ASJ82_08245</name>
    <name evidence="3" type="ORF">MSCUN_09480</name>
</gene>
<evidence type="ECO:0000313" key="4">
    <source>
        <dbReference type="Proteomes" id="UP000217528"/>
    </source>
</evidence>
<dbReference type="Proteomes" id="UP000217528">
    <property type="component" value="Unassembled WGS sequence"/>
</dbReference>
<keyword evidence="1" id="KW-0175">Coiled coil</keyword>
<feature type="coiled-coil region" evidence="1">
    <location>
        <begin position="13"/>
        <end position="47"/>
    </location>
</feature>
<keyword evidence="4" id="KW-1185">Reference proteome</keyword>
<evidence type="ECO:0000256" key="1">
    <source>
        <dbReference type="SAM" id="Coils"/>
    </source>
</evidence>
<accession>A0A2A2HE37</accession>
<dbReference type="RefSeq" id="WP_095608543.1">
    <property type="nucleotide sequence ID" value="NZ_LMVN01000011.1"/>
</dbReference>
<dbReference type="Proteomes" id="UP000246004">
    <property type="component" value="Unassembled WGS sequence"/>
</dbReference>
<protein>
    <submittedName>
        <fullName evidence="2">Uncharacterized protein</fullName>
    </submittedName>
</protein>